<dbReference type="OrthoDB" id="459824at2"/>
<proteinExistence type="predicted"/>
<reference evidence="1" key="1">
    <citation type="submission" date="2016-09" db="EMBL/GenBank/DDBJ databases">
        <title>Draft genome of thermotolerant cyanobacterium Desertifilum sp. strain IPPAS B-1220.</title>
        <authorList>
            <person name="Sinetova M.A."/>
            <person name="Bolakhan K."/>
            <person name="Zayadan B.K."/>
            <person name="Mironov K.S."/>
            <person name="Ustinova V."/>
            <person name="Kupriyanova E.V."/>
            <person name="Sidorov R.A."/>
            <person name="Skrypnik A.N."/>
            <person name="Gogoleva N.E."/>
            <person name="Gogolev Y.V."/>
            <person name="Los D.A."/>
        </authorList>
    </citation>
    <scope>NUCLEOTIDE SEQUENCE [LARGE SCALE GENOMIC DNA]</scope>
    <source>
        <strain evidence="1">IPPAS B-1220</strain>
    </source>
</reference>
<organism evidence="1">
    <name type="scientific">Desertifilum tharense IPPAS B-1220</name>
    <dbReference type="NCBI Taxonomy" id="1781255"/>
    <lineage>
        <taxon>Bacteria</taxon>
        <taxon>Bacillati</taxon>
        <taxon>Cyanobacteriota</taxon>
        <taxon>Cyanophyceae</taxon>
        <taxon>Desertifilales</taxon>
        <taxon>Desertifilaceae</taxon>
        <taxon>Desertifilum</taxon>
    </lineage>
</organism>
<dbReference type="EMBL" id="MJGC01000035">
    <property type="protein sequence ID" value="OEJ76677.1"/>
    <property type="molecule type" value="Genomic_DNA"/>
</dbReference>
<comment type="caution">
    <text evidence="1">The sequence shown here is derived from an EMBL/GenBank/DDBJ whole genome shotgun (WGS) entry which is preliminary data.</text>
</comment>
<dbReference type="AlphaFoldDB" id="A0A1E5QQ11"/>
<dbReference type="STRING" id="1781255.BH720_03435"/>
<accession>A0A1E5QQ11</accession>
<name>A0A1E5QQ11_9CYAN</name>
<gene>
    <name evidence="1" type="ORF">BH720_03435</name>
</gene>
<dbReference type="RefSeq" id="WP_069965816.1">
    <property type="nucleotide sequence ID" value="NZ_CM124774.1"/>
</dbReference>
<sequence length="151" mass="17643">MPKRVTIQPHLSIEELERRYRKAKDPVERTHYQIVWLLAQDKRTEEVSMTTSYSCDWIRKVARRYNRLGPDALGDRRHENPGGEPLLNKLQQAELAKALQGPAPDGGTWNSRKVAEWISDRIHRPVALQRGWDYLKQSSRLKSECRTLKVD</sequence>
<evidence type="ECO:0000313" key="1">
    <source>
        <dbReference type="EMBL" id="OEJ76677.1"/>
    </source>
</evidence>
<protein>
    <submittedName>
        <fullName evidence="1">Transcriptional regulator</fullName>
    </submittedName>
</protein>